<evidence type="ECO:0000259" key="8">
    <source>
        <dbReference type="Pfam" id="PF17768"/>
    </source>
</evidence>
<keyword evidence="3" id="KW-0540">Nuclease</keyword>
<gene>
    <name evidence="9" type="primary">recJ</name>
    <name evidence="9" type="ORF">NCTC10588_01620</name>
</gene>
<dbReference type="SUPFAM" id="SSF64182">
    <property type="entry name" value="DHH phosphoesterases"/>
    <property type="match status" value="1"/>
</dbReference>
<dbReference type="AlphaFoldDB" id="A0A7Z7PYE7"/>
<evidence type="ECO:0000256" key="4">
    <source>
        <dbReference type="ARBA" id="ARBA00022801"/>
    </source>
</evidence>
<evidence type="ECO:0000259" key="7">
    <source>
        <dbReference type="Pfam" id="PF02272"/>
    </source>
</evidence>
<evidence type="ECO:0000256" key="3">
    <source>
        <dbReference type="ARBA" id="ARBA00022722"/>
    </source>
</evidence>
<evidence type="ECO:0000256" key="5">
    <source>
        <dbReference type="ARBA" id="ARBA00022839"/>
    </source>
</evidence>
<feature type="domain" description="RecJ OB" evidence="8">
    <location>
        <begin position="474"/>
        <end position="582"/>
    </location>
</feature>
<dbReference type="Gene3D" id="3.90.1640.30">
    <property type="match status" value="1"/>
</dbReference>
<evidence type="ECO:0000256" key="1">
    <source>
        <dbReference type="ARBA" id="ARBA00005915"/>
    </source>
</evidence>
<dbReference type="Pfam" id="PF01368">
    <property type="entry name" value="DHH"/>
    <property type="match status" value="1"/>
</dbReference>
<protein>
    <recommendedName>
        <fullName evidence="2">Single-stranded-DNA-specific exonuclease RecJ</fullName>
    </recommendedName>
</protein>
<proteinExistence type="inferred from homology"/>
<sequence>MVKLFRHTLFISYICYPMMQRWIYKPTPSEDVIDSISSSLGFGYLASKILVMRGIDSYQKAREFFKPKASDIHNPFLMADMQKAVERIATAIENGEKILVFGDYDVDGTTAVALMYLYLSKICDKKYLDFYIPDRNLEGYGVSTEGIDYAKENDFSLIIALDCGIKSADKVDYANSLGIDFIICDHHLPGDEIPKAAAVLDPKRKDCEYPYKDLSGCGVGYKLCQALNTIYKISDHELQDLTDLLAISIAADIVPITGENRVFAKMGLNKLRKTKRQGLKILIPYEKLQNFTISNIVFEIAPKINAAGRISHGKAAVELMIAENAKQAHLIADQIVNLNDERKELDSNMTQQAIDQVIETKQEETFSTIVYQSGWNKGVIGIVASRLIELYYKPTLVFTDGTNGEMVASARSVADFDLHHALDACSDLFLKFGGHRAAAGLSMEKKHFEAFKTKFEDTVRNSIKEHQKTPSIEIDAEISLNDLTNDFFQFHRWLAPFGPENMKPVLVIKNARVSGHVRKIGKQSTHLKFNIIQDSSRRGIECLAFKMGEHASDFRTKTFDIAFTIEENHWKDNLTYYLNVRDVIFH</sequence>
<dbReference type="Pfam" id="PF17768">
    <property type="entry name" value="RecJ_OB"/>
    <property type="match status" value="1"/>
</dbReference>
<comment type="caution">
    <text evidence="9">The sequence shown here is derived from an EMBL/GenBank/DDBJ whole genome shotgun (WGS) entry which is preliminary data.</text>
</comment>
<dbReference type="PANTHER" id="PTHR30255">
    <property type="entry name" value="SINGLE-STRANDED-DNA-SPECIFIC EXONUCLEASE RECJ"/>
    <property type="match status" value="1"/>
</dbReference>
<dbReference type="InterPro" id="IPR001667">
    <property type="entry name" value="DDH_dom"/>
</dbReference>
<dbReference type="Gene3D" id="3.10.310.30">
    <property type="match status" value="1"/>
</dbReference>
<dbReference type="Pfam" id="PF02272">
    <property type="entry name" value="DHHA1"/>
    <property type="match status" value="1"/>
</dbReference>
<evidence type="ECO:0000313" key="10">
    <source>
        <dbReference type="Proteomes" id="UP000254876"/>
    </source>
</evidence>
<evidence type="ECO:0000256" key="2">
    <source>
        <dbReference type="ARBA" id="ARBA00019841"/>
    </source>
</evidence>
<keyword evidence="5 9" id="KW-0269">Exonuclease</keyword>
<dbReference type="InterPro" id="IPR041122">
    <property type="entry name" value="RecJ_OB"/>
</dbReference>
<keyword evidence="4 9" id="KW-0378">Hydrolase</keyword>
<dbReference type="PANTHER" id="PTHR30255:SF2">
    <property type="entry name" value="SINGLE-STRANDED-DNA-SPECIFIC EXONUCLEASE RECJ"/>
    <property type="match status" value="1"/>
</dbReference>
<dbReference type="InterPro" id="IPR051673">
    <property type="entry name" value="SSDNA_exonuclease_RecJ"/>
</dbReference>
<dbReference type="InterPro" id="IPR038763">
    <property type="entry name" value="DHH_sf"/>
</dbReference>
<feature type="domain" description="DHHA1" evidence="7">
    <location>
        <begin position="370"/>
        <end position="460"/>
    </location>
</feature>
<evidence type="ECO:0000259" key="6">
    <source>
        <dbReference type="Pfam" id="PF01368"/>
    </source>
</evidence>
<reference evidence="9 10" key="1">
    <citation type="submission" date="2018-06" db="EMBL/GenBank/DDBJ databases">
        <authorList>
            <consortium name="Pathogen Informatics"/>
            <person name="Doyle S."/>
        </authorList>
    </citation>
    <scope>NUCLEOTIDE SEQUENCE [LARGE SCALE GENOMIC DNA]</scope>
    <source>
        <strain evidence="9 10">NCTC10588</strain>
    </source>
</reference>
<dbReference type="NCBIfam" id="TIGR00644">
    <property type="entry name" value="recJ"/>
    <property type="match status" value="1"/>
</dbReference>
<evidence type="ECO:0000313" key="9">
    <source>
        <dbReference type="EMBL" id="STD01348.1"/>
    </source>
</evidence>
<name>A0A7Z7PYE7_9FLAO</name>
<dbReference type="Proteomes" id="UP000254876">
    <property type="component" value="Unassembled WGS sequence"/>
</dbReference>
<feature type="domain" description="DDH" evidence="6">
    <location>
        <begin position="97"/>
        <end position="249"/>
    </location>
</feature>
<comment type="similarity">
    <text evidence="1">Belongs to the RecJ family.</text>
</comment>
<dbReference type="GO" id="GO:0008409">
    <property type="term" value="F:5'-3' exonuclease activity"/>
    <property type="evidence" value="ECO:0007669"/>
    <property type="project" value="InterPro"/>
</dbReference>
<dbReference type="GO" id="GO:0003676">
    <property type="term" value="F:nucleic acid binding"/>
    <property type="evidence" value="ECO:0007669"/>
    <property type="project" value="InterPro"/>
</dbReference>
<organism evidence="9 10">
    <name type="scientific">Elizabethkingia anophelis</name>
    <dbReference type="NCBI Taxonomy" id="1117645"/>
    <lineage>
        <taxon>Bacteria</taxon>
        <taxon>Pseudomonadati</taxon>
        <taxon>Bacteroidota</taxon>
        <taxon>Flavobacteriia</taxon>
        <taxon>Flavobacteriales</taxon>
        <taxon>Weeksellaceae</taxon>
        <taxon>Elizabethkingia</taxon>
    </lineage>
</organism>
<dbReference type="InterPro" id="IPR004610">
    <property type="entry name" value="RecJ"/>
</dbReference>
<dbReference type="GO" id="GO:0006281">
    <property type="term" value="P:DNA repair"/>
    <property type="evidence" value="ECO:0007669"/>
    <property type="project" value="InterPro"/>
</dbReference>
<dbReference type="InterPro" id="IPR003156">
    <property type="entry name" value="DHHA1_dom"/>
</dbReference>
<dbReference type="EMBL" id="UFYD01000001">
    <property type="protein sequence ID" value="STD01348.1"/>
    <property type="molecule type" value="Genomic_DNA"/>
</dbReference>
<accession>A0A7Z7PYE7</accession>
<dbReference type="GO" id="GO:0006310">
    <property type="term" value="P:DNA recombination"/>
    <property type="evidence" value="ECO:0007669"/>
    <property type="project" value="InterPro"/>
</dbReference>